<feature type="domain" description="HTH cro/C1-type" evidence="1">
    <location>
        <begin position="16"/>
        <end position="50"/>
    </location>
</feature>
<dbReference type="InterPro" id="IPR043917">
    <property type="entry name" value="DUF5753"/>
</dbReference>
<dbReference type="SUPFAM" id="SSF47413">
    <property type="entry name" value="lambda repressor-like DNA-binding domains"/>
    <property type="match status" value="1"/>
</dbReference>
<reference evidence="2 3" key="1">
    <citation type="submission" date="2023-07" db="EMBL/GenBank/DDBJ databases">
        <title>Sequencing the genomes of 1000 actinobacteria strains.</title>
        <authorList>
            <person name="Klenk H.-P."/>
        </authorList>
    </citation>
    <scope>NUCLEOTIDE SEQUENCE [LARGE SCALE GENOMIC DNA]</scope>
    <source>
        <strain evidence="2 3">DSM 43749</strain>
    </source>
</reference>
<protein>
    <submittedName>
        <fullName evidence="2">Transcriptional regulator with XRE-family HTH domain</fullName>
    </submittedName>
</protein>
<accession>A0ABU1PXY0</accession>
<dbReference type="RefSeq" id="WP_310308557.1">
    <property type="nucleotide sequence ID" value="NZ_BAAAXB010000001.1"/>
</dbReference>
<dbReference type="PROSITE" id="PS50943">
    <property type="entry name" value="HTH_CROC1"/>
    <property type="match status" value="1"/>
</dbReference>
<evidence type="ECO:0000313" key="3">
    <source>
        <dbReference type="Proteomes" id="UP001268819"/>
    </source>
</evidence>
<evidence type="ECO:0000259" key="1">
    <source>
        <dbReference type="PROSITE" id="PS50943"/>
    </source>
</evidence>
<dbReference type="Gene3D" id="1.10.260.40">
    <property type="entry name" value="lambda repressor-like DNA-binding domains"/>
    <property type="match status" value="1"/>
</dbReference>
<organism evidence="2 3">
    <name type="scientific">Saccharothrix longispora</name>
    <dbReference type="NCBI Taxonomy" id="33920"/>
    <lineage>
        <taxon>Bacteria</taxon>
        <taxon>Bacillati</taxon>
        <taxon>Actinomycetota</taxon>
        <taxon>Actinomycetes</taxon>
        <taxon>Pseudonocardiales</taxon>
        <taxon>Pseudonocardiaceae</taxon>
        <taxon>Saccharothrix</taxon>
    </lineage>
</organism>
<dbReference type="Pfam" id="PF19054">
    <property type="entry name" value="DUF5753"/>
    <property type="match status" value="1"/>
</dbReference>
<dbReference type="Proteomes" id="UP001268819">
    <property type="component" value="Unassembled WGS sequence"/>
</dbReference>
<dbReference type="InterPro" id="IPR010982">
    <property type="entry name" value="Lambda_DNA-bd_dom_sf"/>
</dbReference>
<dbReference type="InterPro" id="IPR001387">
    <property type="entry name" value="Cro/C1-type_HTH"/>
</dbReference>
<keyword evidence="3" id="KW-1185">Reference proteome</keyword>
<dbReference type="CDD" id="cd00093">
    <property type="entry name" value="HTH_XRE"/>
    <property type="match status" value="1"/>
</dbReference>
<sequence length="287" mass="31918">MANAQTRRRRKLGVYLQELRKNAGRSLESVADLLGVSRPTVTRMEGGYTRCRRVELHAILGYYGADERQRSKAVGLWDDASDDATWVRFPARSSSAFRNFLQAEAEATTLQALDMHLVPGLLQTLDYARAVQTQVASPFEEDEETVEQYVRSRLDRQRRLGGDRPLELHAFLDEAALRREVGGVEVLLGQLRHLLEIGYLDNVRIQLVPFGVGAYGTNSGGVTILGFGDAEDPPVAYLEHAGGGVWVEDGEAVAHYTRMMRGLDAVALSEGDTAKAIRHRIEVLEQR</sequence>
<comment type="caution">
    <text evidence="2">The sequence shown here is derived from an EMBL/GenBank/DDBJ whole genome shotgun (WGS) entry which is preliminary data.</text>
</comment>
<evidence type="ECO:0000313" key="2">
    <source>
        <dbReference type="EMBL" id="MDR6595497.1"/>
    </source>
</evidence>
<dbReference type="EMBL" id="JAVDSG010000001">
    <property type="protein sequence ID" value="MDR6595497.1"/>
    <property type="molecule type" value="Genomic_DNA"/>
</dbReference>
<dbReference type="Pfam" id="PF13560">
    <property type="entry name" value="HTH_31"/>
    <property type="match status" value="1"/>
</dbReference>
<proteinExistence type="predicted"/>
<name>A0ABU1PXY0_9PSEU</name>
<dbReference type="SMART" id="SM00530">
    <property type="entry name" value="HTH_XRE"/>
    <property type="match status" value="1"/>
</dbReference>
<gene>
    <name evidence="2" type="ORF">J2S66_003881</name>
</gene>